<name>A0A1T4N0Z1_9GAMM</name>
<accession>A0A1T4N0Z1</accession>
<evidence type="ECO:0000313" key="3">
    <source>
        <dbReference type="Proteomes" id="UP000190061"/>
    </source>
</evidence>
<evidence type="ECO:0000259" key="1">
    <source>
        <dbReference type="PROSITE" id="PS51186"/>
    </source>
</evidence>
<protein>
    <submittedName>
        <fullName evidence="2">Acetyltransferase, GNAT family</fullName>
    </submittedName>
</protein>
<organism evidence="2 3">
    <name type="scientific">Lysobacter spongiicola DSM 21749</name>
    <dbReference type="NCBI Taxonomy" id="1122188"/>
    <lineage>
        <taxon>Bacteria</taxon>
        <taxon>Pseudomonadati</taxon>
        <taxon>Pseudomonadota</taxon>
        <taxon>Gammaproteobacteria</taxon>
        <taxon>Lysobacterales</taxon>
        <taxon>Lysobacteraceae</taxon>
        <taxon>Novilysobacter</taxon>
    </lineage>
</organism>
<dbReference type="GO" id="GO:0016747">
    <property type="term" value="F:acyltransferase activity, transferring groups other than amino-acyl groups"/>
    <property type="evidence" value="ECO:0007669"/>
    <property type="project" value="InterPro"/>
</dbReference>
<dbReference type="EMBL" id="FUXP01000001">
    <property type="protein sequence ID" value="SJZ72665.1"/>
    <property type="molecule type" value="Genomic_DNA"/>
</dbReference>
<gene>
    <name evidence="2" type="ORF">SAMN02745674_00671</name>
</gene>
<dbReference type="SUPFAM" id="SSF55729">
    <property type="entry name" value="Acyl-CoA N-acyltransferases (Nat)"/>
    <property type="match status" value="1"/>
</dbReference>
<proteinExistence type="predicted"/>
<dbReference type="InterPro" id="IPR016181">
    <property type="entry name" value="Acyl_CoA_acyltransferase"/>
</dbReference>
<feature type="domain" description="N-acetyltransferase" evidence="1">
    <location>
        <begin position="17"/>
        <end position="170"/>
    </location>
</feature>
<reference evidence="2 3" key="1">
    <citation type="submission" date="2017-02" db="EMBL/GenBank/DDBJ databases">
        <authorList>
            <person name="Peterson S.W."/>
        </authorList>
    </citation>
    <scope>NUCLEOTIDE SEQUENCE [LARGE SCALE GENOMIC DNA]</scope>
    <source>
        <strain evidence="2 3">DSM 21749</strain>
    </source>
</reference>
<dbReference type="InterPro" id="IPR052564">
    <property type="entry name" value="N-acetyltrans/Recomb-assoc"/>
</dbReference>
<sequence>MGLGNSNCDLRGTLKNMLIRDFLPGEEALLREVFVLSVHQLGASFYTSEQLDAWAPADVDAAKWQEKIATIRPYVAVVDGRIAGYADLQETGYIDHFFVSGAFARRGVGSALMRHLHDVAQARGLSELSAHVSLSAEAFFARQGFVVRVRQSVPVRGAVLSNAHMVKELRAS</sequence>
<dbReference type="Gene3D" id="3.40.630.30">
    <property type="match status" value="1"/>
</dbReference>
<dbReference type="STRING" id="1122188.SAMN02745674_00671"/>
<keyword evidence="2" id="KW-0808">Transferase</keyword>
<dbReference type="AlphaFoldDB" id="A0A1T4N0Z1"/>
<evidence type="ECO:0000313" key="2">
    <source>
        <dbReference type="EMBL" id="SJZ72665.1"/>
    </source>
</evidence>
<dbReference type="Proteomes" id="UP000190061">
    <property type="component" value="Unassembled WGS sequence"/>
</dbReference>
<dbReference type="PROSITE" id="PS51186">
    <property type="entry name" value="GNAT"/>
    <property type="match status" value="1"/>
</dbReference>
<dbReference type="CDD" id="cd04301">
    <property type="entry name" value="NAT_SF"/>
    <property type="match status" value="1"/>
</dbReference>
<keyword evidence="3" id="KW-1185">Reference proteome</keyword>
<dbReference type="PANTHER" id="PTHR43451:SF1">
    <property type="entry name" value="ACETYLTRANSFERASE"/>
    <property type="match status" value="1"/>
</dbReference>
<dbReference type="Pfam" id="PF13673">
    <property type="entry name" value="Acetyltransf_10"/>
    <property type="match status" value="1"/>
</dbReference>
<dbReference type="PANTHER" id="PTHR43451">
    <property type="entry name" value="ACETYLTRANSFERASE (GNAT) FAMILY PROTEIN"/>
    <property type="match status" value="1"/>
</dbReference>
<dbReference type="RefSeq" id="WP_200809175.1">
    <property type="nucleotide sequence ID" value="NZ_FUXP01000001.1"/>
</dbReference>
<dbReference type="InterPro" id="IPR000182">
    <property type="entry name" value="GNAT_dom"/>
</dbReference>